<feature type="transmembrane region" description="Helical" evidence="2">
    <location>
        <begin position="47"/>
        <end position="67"/>
    </location>
</feature>
<keyword evidence="5" id="KW-1185">Reference proteome</keyword>
<dbReference type="RefSeq" id="WP_134849565.1">
    <property type="nucleotide sequence ID" value="NZ_CP197400.1"/>
</dbReference>
<organism evidence="4 5">
    <name type="scientific">Porphyromonas levii</name>
    <dbReference type="NCBI Taxonomy" id="28114"/>
    <lineage>
        <taxon>Bacteria</taxon>
        <taxon>Pseudomonadati</taxon>
        <taxon>Bacteroidota</taxon>
        <taxon>Bacteroidia</taxon>
        <taxon>Bacteroidales</taxon>
        <taxon>Porphyromonadaceae</taxon>
        <taxon>Porphyromonas</taxon>
    </lineage>
</organism>
<reference evidence="4 5" key="1">
    <citation type="submission" date="2019-03" db="EMBL/GenBank/DDBJ databases">
        <title>Porphyromonas levii Isolated from the Uterus of Dairy Cows.</title>
        <authorList>
            <person name="Francis A.M."/>
        </authorList>
    </citation>
    <scope>NUCLEOTIDE SEQUENCE [LARGE SCALE GENOMIC DNA]</scope>
    <source>
        <strain evidence="4 5">AF5678</strain>
    </source>
</reference>
<keyword evidence="2" id="KW-0812">Transmembrane</keyword>
<proteinExistence type="predicted"/>
<dbReference type="AlphaFoldDB" id="A0A4Y8WPJ5"/>
<comment type="caution">
    <text evidence="4">The sequence shown here is derived from an EMBL/GenBank/DDBJ whole genome shotgun (WGS) entry which is preliminary data.</text>
</comment>
<dbReference type="Pfam" id="PF13568">
    <property type="entry name" value="OMP_b-brl_2"/>
    <property type="match status" value="1"/>
</dbReference>
<evidence type="ECO:0000259" key="3">
    <source>
        <dbReference type="Pfam" id="PF13568"/>
    </source>
</evidence>
<keyword evidence="2" id="KW-0472">Membrane</keyword>
<dbReference type="EMBL" id="SPNC01000050">
    <property type="protein sequence ID" value="TFH95447.1"/>
    <property type="molecule type" value="Genomic_DNA"/>
</dbReference>
<dbReference type="Proteomes" id="UP000297225">
    <property type="component" value="Unassembled WGS sequence"/>
</dbReference>
<feature type="region of interest" description="Disordered" evidence="1">
    <location>
        <begin position="138"/>
        <end position="162"/>
    </location>
</feature>
<evidence type="ECO:0000256" key="2">
    <source>
        <dbReference type="SAM" id="Phobius"/>
    </source>
</evidence>
<protein>
    <submittedName>
        <fullName evidence="4">PorT family protein</fullName>
    </submittedName>
</protein>
<evidence type="ECO:0000313" key="5">
    <source>
        <dbReference type="Proteomes" id="UP000297225"/>
    </source>
</evidence>
<keyword evidence="2" id="KW-1133">Transmembrane helix</keyword>
<accession>A0A4Y8WPJ5</accession>
<evidence type="ECO:0000256" key="1">
    <source>
        <dbReference type="SAM" id="MobiDB-lite"/>
    </source>
</evidence>
<dbReference type="STRING" id="1122973.GCA_000379925_02027"/>
<dbReference type="InterPro" id="IPR025665">
    <property type="entry name" value="Beta-barrel_OMP_2"/>
</dbReference>
<feature type="compositionally biased region" description="Basic and acidic residues" evidence="1">
    <location>
        <begin position="138"/>
        <end position="158"/>
    </location>
</feature>
<feature type="domain" description="Outer membrane protein beta-barrel" evidence="3">
    <location>
        <begin position="218"/>
        <end position="353"/>
    </location>
</feature>
<sequence>MDERKPIEPKQQSWEGALRDKLDSFDYPIGELPPLVLPTGVNRKGRFAPWWIVAISAAASICFALFFPQKPEVVMSPCTATEVAISAQSPNEEGQIEDASLVASNIDVHETTVRETTVEDMTDVNKAVVVTDDVATERSEKTTEKSKVRVSRKPEVRDNGNVCTKGSSAPIYTTSQIGNASNRGVVIAFCVSGQAMRSSRNEPEPLLTSLSREIDQLSSGKQSYSVREKLPIEVGVTAIVPITSRLSVESGLRYAFRRFEVTSSGLFMPEQYEMDVRQIGVPIGLQYELVRKGNVGLNLSAGVSGNLPVAVALRGNYQEAQKARFFLDSYATLGVDYNITRAISLGVSVGGAYDIIPMNNQLFEDSSSRLRLKMNVGLKFRIQ</sequence>
<name>A0A4Y8WPJ5_9PORP</name>
<gene>
    <name evidence="4" type="ORF">E4P47_04525</name>
</gene>
<evidence type="ECO:0000313" key="4">
    <source>
        <dbReference type="EMBL" id="TFH95447.1"/>
    </source>
</evidence>